<name>A0A920CWA2_9BACL</name>
<sequence>MPKTNFSTDEKGEMNIKTETGDIGVDYGTEPSNLKVKVENAKGDTSVNLGGLSTANETNKDVSGTIGAGENSLYVKSRSGTIEVK</sequence>
<dbReference type="InterPro" id="IPR025164">
    <property type="entry name" value="Toastrack_DUF4097"/>
</dbReference>
<comment type="caution">
    <text evidence="3">The sequence shown here is derived from an EMBL/GenBank/DDBJ whole genome shotgun (WGS) entry which is preliminary data.</text>
</comment>
<feature type="domain" description="DUF4097" evidence="2">
    <location>
        <begin position="9"/>
        <end position="84"/>
    </location>
</feature>
<feature type="region of interest" description="Disordered" evidence="1">
    <location>
        <begin position="1"/>
        <end position="25"/>
    </location>
</feature>
<accession>A0A920CWA2</accession>
<evidence type="ECO:0000256" key="1">
    <source>
        <dbReference type="SAM" id="MobiDB-lite"/>
    </source>
</evidence>
<dbReference type="RefSeq" id="WP_272880303.1">
    <property type="nucleotide sequence ID" value="NZ_AP025343.1"/>
</dbReference>
<organism evidence="3 4">
    <name type="scientific">Paenibacillus azoreducens</name>
    <dbReference type="NCBI Taxonomy" id="116718"/>
    <lineage>
        <taxon>Bacteria</taxon>
        <taxon>Bacillati</taxon>
        <taxon>Bacillota</taxon>
        <taxon>Bacilli</taxon>
        <taxon>Bacillales</taxon>
        <taxon>Paenibacillaceae</taxon>
        <taxon>Paenibacillus</taxon>
    </lineage>
</organism>
<feature type="compositionally biased region" description="Basic and acidic residues" evidence="1">
    <location>
        <begin position="8"/>
        <end position="20"/>
    </location>
</feature>
<dbReference type="EMBL" id="BORT01000051">
    <property type="protein sequence ID" value="GIO51357.1"/>
    <property type="molecule type" value="Genomic_DNA"/>
</dbReference>
<proteinExistence type="predicted"/>
<reference evidence="3 4" key="1">
    <citation type="submission" date="2021-03" db="EMBL/GenBank/DDBJ databases">
        <title>Antimicrobial resistance genes in bacteria isolated from Japanese honey, and their potential for conferring macrolide and lincosamide resistance in the American foulbrood pathogen Paenibacillus larvae.</title>
        <authorList>
            <person name="Okamoto M."/>
            <person name="Kumagai M."/>
            <person name="Kanamori H."/>
            <person name="Takamatsu D."/>
        </authorList>
    </citation>
    <scope>NUCLEOTIDE SEQUENCE [LARGE SCALE GENOMIC DNA]</scope>
    <source>
        <strain evidence="3 4">J34TS1</strain>
    </source>
</reference>
<keyword evidence="4" id="KW-1185">Reference proteome</keyword>
<gene>
    <name evidence="3" type="ORF">J34TS1_61220</name>
</gene>
<evidence type="ECO:0000313" key="4">
    <source>
        <dbReference type="Proteomes" id="UP000682811"/>
    </source>
</evidence>
<evidence type="ECO:0000259" key="2">
    <source>
        <dbReference type="Pfam" id="PF13349"/>
    </source>
</evidence>
<dbReference type="Proteomes" id="UP000682811">
    <property type="component" value="Unassembled WGS sequence"/>
</dbReference>
<evidence type="ECO:0000313" key="3">
    <source>
        <dbReference type="EMBL" id="GIO51357.1"/>
    </source>
</evidence>
<dbReference type="Pfam" id="PF13349">
    <property type="entry name" value="DUF4097"/>
    <property type="match status" value="1"/>
</dbReference>
<protein>
    <recommendedName>
        <fullName evidence="2">DUF4097 domain-containing protein</fullName>
    </recommendedName>
</protein>
<dbReference type="AlphaFoldDB" id="A0A920CWA2"/>